<gene>
    <name evidence="3" type="ORF">SAOR_02025</name>
</gene>
<name>A0A423PWB1_9GAMM</name>
<dbReference type="SUPFAM" id="SSF53474">
    <property type="entry name" value="alpha/beta-Hydrolases"/>
    <property type="match status" value="1"/>
</dbReference>
<dbReference type="GO" id="GO:0046464">
    <property type="term" value="P:acylglycerol catabolic process"/>
    <property type="evidence" value="ECO:0007669"/>
    <property type="project" value="TreeGrafter"/>
</dbReference>
<keyword evidence="1" id="KW-0732">Signal</keyword>
<feature type="chain" id="PRO_5019449859" evidence="1">
    <location>
        <begin position="27"/>
        <end position="347"/>
    </location>
</feature>
<evidence type="ECO:0000256" key="1">
    <source>
        <dbReference type="SAM" id="SignalP"/>
    </source>
</evidence>
<dbReference type="EMBL" id="AYKH01000002">
    <property type="protein sequence ID" value="ROO29883.1"/>
    <property type="molecule type" value="Genomic_DNA"/>
</dbReference>
<dbReference type="GO" id="GO:0016020">
    <property type="term" value="C:membrane"/>
    <property type="evidence" value="ECO:0007669"/>
    <property type="project" value="TreeGrafter"/>
</dbReference>
<dbReference type="GO" id="GO:0047372">
    <property type="term" value="F:monoacylglycerol lipase activity"/>
    <property type="evidence" value="ECO:0007669"/>
    <property type="project" value="TreeGrafter"/>
</dbReference>
<dbReference type="InterPro" id="IPR050266">
    <property type="entry name" value="AB_hydrolase_sf"/>
</dbReference>
<comment type="caution">
    <text evidence="3">The sequence shown here is derived from an EMBL/GenBank/DDBJ whole genome shotgun (WGS) entry which is preliminary data.</text>
</comment>
<dbReference type="Proteomes" id="UP000283993">
    <property type="component" value="Unassembled WGS sequence"/>
</dbReference>
<dbReference type="Pfam" id="PF00561">
    <property type="entry name" value="Abhydrolase_1"/>
    <property type="match status" value="1"/>
</dbReference>
<reference evidence="3 4" key="1">
    <citation type="submission" date="2013-10" db="EMBL/GenBank/DDBJ databases">
        <title>Salinisphaera orenii MK-B5 Genome Sequencing.</title>
        <authorList>
            <person name="Lai Q."/>
            <person name="Li C."/>
            <person name="Shao Z."/>
        </authorList>
    </citation>
    <scope>NUCLEOTIDE SEQUENCE [LARGE SCALE GENOMIC DNA]</scope>
    <source>
        <strain evidence="3 4">MK-B5</strain>
    </source>
</reference>
<feature type="signal peptide" evidence="1">
    <location>
        <begin position="1"/>
        <end position="26"/>
    </location>
</feature>
<keyword evidence="4" id="KW-1185">Reference proteome</keyword>
<dbReference type="PANTHER" id="PTHR43798">
    <property type="entry name" value="MONOACYLGLYCEROL LIPASE"/>
    <property type="match status" value="1"/>
</dbReference>
<evidence type="ECO:0000259" key="2">
    <source>
        <dbReference type="Pfam" id="PF00561"/>
    </source>
</evidence>
<dbReference type="InterPro" id="IPR000639">
    <property type="entry name" value="Epox_hydrolase-like"/>
</dbReference>
<proteinExistence type="predicted"/>
<organism evidence="3 4">
    <name type="scientific">Salinisphaera orenii MK-B5</name>
    <dbReference type="NCBI Taxonomy" id="856730"/>
    <lineage>
        <taxon>Bacteria</taxon>
        <taxon>Pseudomonadati</taxon>
        <taxon>Pseudomonadota</taxon>
        <taxon>Gammaproteobacteria</taxon>
        <taxon>Salinisphaerales</taxon>
        <taxon>Salinisphaeraceae</taxon>
        <taxon>Salinisphaera</taxon>
    </lineage>
</organism>
<dbReference type="PANTHER" id="PTHR43798:SF33">
    <property type="entry name" value="HYDROLASE, PUTATIVE (AFU_ORTHOLOGUE AFUA_2G14860)-RELATED"/>
    <property type="match status" value="1"/>
</dbReference>
<evidence type="ECO:0000313" key="3">
    <source>
        <dbReference type="EMBL" id="ROO29883.1"/>
    </source>
</evidence>
<feature type="domain" description="AB hydrolase-1" evidence="2">
    <location>
        <begin position="78"/>
        <end position="282"/>
    </location>
</feature>
<dbReference type="InterPro" id="IPR000073">
    <property type="entry name" value="AB_hydrolase_1"/>
</dbReference>
<dbReference type="PRINTS" id="PR00412">
    <property type="entry name" value="EPOXHYDRLASE"/>
</dbReference>
<dbReference type="InterPro" id="IPR029058">
    <property type="entry name" value="AB_hydrolase_fold"/>
</dbReference>
<evidence type="ECO:0000313" key="4">
    <source>
        <dbReference type="Proteomes" id="UP000283993"/>
    </source>
</evidence>
<sequence length="347" mass="38453">MTRTPTTLAALFIGLLTALAAPAAFAADDESDVRALGANLEHYDYPWPVERHTLEAPQGEVSMAYMDIAPDDDISDPPVVVLLHGKNFFGAYWEDTARALAANGYRVIVPDQIGFGKSDKPAAYSYTFHHLAENTRTLLNDLDIDTATVVGHSMGGMLAARYALMYPQAVERLVLVDPIGLEDWKAKGVPYRGMNAWYAREMKKDYAAIKAYQKKSYYDGEWNEDYAEWAKALAGMYAGEDRARVAWAQAATYDMVYTQPVVHEFGQLTVPTTLMIGTRDRTALGKDLVSDELRARLGDYPRLGRQTVAAIPEAELVTFEGIGHLPPIEAPERFRQALFDALGTPHD</sequence>
<protein>
    <submittedName>
        <fullName evidence="3">Alpha/beta hydrolase</fullName>
    </submittedName>
</protein>
<dbReference type="RefSeq" id="WP_123630008.1">
    <property type="nucleotide sequence ID" value="NZ_AYKH01000002.1"/>
</dbReference>
<keyword evidence="3" id="KW-0378">Hydrolase</keyword>
<accession>A0A423PWB1</accession>
<dbReference type="Gene3D" id="3.40.50.1820">
    <property type="entry name" value="alpha/beta hydrolase"/>
    <property type="match status" value="1"/>
</dbReference>
<dbReference type="AlphaFoldDB" id="A0A423PWB1"/>
<dbReference type="PRINTS" id="PR00111">
    <property type="entry name" value="ABHYDROLASE"/>
</dbReference>